<reference evidence="1 2" key="1">
    <citation type="journal article" date="2024" name="Front Chem Biol">
        <title>Unveiling the potential of Daldinia eschscholtzii MFLUCC 19-0629 through bioactivity and bioinformatics studies for enhanced sustainable agriculture production.</title>
        <authorList>
            <person name="Brooks S."/>
            <person name="Weaver J.A."/>
            <person name="Klomchit A."/>
            <person name="Alharthi S.A."/>
            <person name="Onlamun T."/>
            <person name="Nurani R."/>
            <person name="Vong T.K."/>
            <person name="Alberti F."/>
            <person name="Greco C."/>
        </authorList>
    </citation>
    <scope>NUCLEOTIDE SEQUENCE [LARGE SCALE GENOMIC DNA]</scope>
    <source>
        <strain evidence="1">MFLUCC 19-0629</strain>
    </source>
</reference>
<comment type="caution">
    <text evidence="1">The sequence shown here is derived from an EMBL/GenBank/DDBJ whole genome shotgun (WGS) entry which is preliminary data.</text>
</comment>
<keyword evidence="2" id="KW-1185">Reference proteome</keyword>
<dbReference type="Proteomes" id="UP001369815">
    <property type="component" value="Unassembled WGS sequence"/>
</dbReference>
<accession>A0AAX6MCL0</accession>
<protein>
    <submittedName>
        <fullName evidence="1">Uncharacterized protein</fullName>
    </submittedName>
</protein>
<gene>
    <name evidence="1" type="ORF">Daesc_008255</name>
</gene>
<dbReference type="AlphaFoldDB" id="A0AAX6MCL0"/>
<dbReference type="EMBL" id="JBANMG010000008">
    <property type="protein sequence ID" value="KAK6949932.1"/>
    <property type="molecule type" value="Genomic_DNA"/>
</dbReference>
<sequence length="268" mass="29751">MHELSLTDEENCFLQRADPCGFYFNDREKNGDESMCKYMFITYQCGHTQLFAGPNCATVLKQLCRIHQPEAWTREGRKIVPFDWPDSCLPGHHNIVPTPSEKCCGWECQNTFAPTQHADDGLASLSSQCSSPADSIITSPASCQDSLYLKHKTPNYLIKGEHRMDWNGGSNPSLGPQAFGDYAPINAAAYALNKNGRVKIEPGSTRVTAGGEEVGTGTALSNKRVREPETLGMPNARYGVPRIGVGWRNDEDEIKVMGDWWTDGEVFR</sequence>
<proteinExistence type="predicted"/>
<evidence type="ECO:0000313" key="1">
    <source>
        <dbReference type="EMBL" id="KAK6949932.1"/>
    </source>
</evidence>
<name>A0AAX6MCL0_9PEZI</name>
<evidence type="ECO:0000313" key="2">
    <source>
        <dbReference type="Proteomes" id="UP001369815"/>
    </source>
</evidence>
<organism evidence="1 2">
    <name type="scientific">Daldinia eschscholtzii</name>
    <dbReference type="NCBI Taxonomy" id="292717"/>
    <lineage>
        <taxon>Eukaryota</taxon>
        <taxon>Fungi</taxon>
        <taxon>Dikarya</taxon>
        <taxon>Ascomycota</taxon>
        <taxon>Pezizomycotina</taxon>
        <taxon>Sordariomycetes</taxon>
        <taxon>Xylariomycetidae</taxon>
        <taxon>Xylariales</taxon>
        <taxon>Hypoxylaceae</taxon>
        <taxon>Daldinia</taxon>
    </lineage>
</organism>